<protein>
    <submittedName>
        <fullName evidence="3">Rhodanese-like domain-containing protein</fullName>
    </submittedName>
</protein>
<dbReference type="SUPFAM" id="SSF52821">
    <property type="entry name" value="Rhodanese/Cell cycle control phosphatase"/>
    <property type="match status" value="1"/>
</dbReference>
<reference evidence="3 4" key="1">
    <citation type="submission" date="2019-05" db="EMBL/GenBank/DDBJ databases">
        <title>Nesterenkonia sp. GY074 isolated from the Southern Atlantic Ocean.</title>
        <authorList>
            <person name="Zhang G."/>
        </authorList>
    </citation>
    <scope>NUCLEOTIDE SEQUENCE [LARGE SCALE GENOMIC DNA]</scope>
    <source>
        <strain evidence="3 4">GY074</strain>
    </source>
</reference>
<dbReference type="InterPro" id="IPR021309">
    <property type="entry name" value="YgaP-like_TM"/>
</dbReference>
<proteinExistence type="predicted"/>
<dbReference type="InterPro" id="IPR036873">
    <property type="entry name" value="Rhodanese-like_dom_sf"/>
</dbReference>
<dbReference type="Pfam" id="PF11127">
    <property type="entry name" value="YgaP-like_TM"/>
    <property type="match status" value="1"/>
</dbReference>
<dbReference type="AlphaFoldDB" id="A0A5R9B791"/>
<dbReference type="PROSITE" id="PS50206">
    <property type="entry name" value="RHODANESE_3"/>
    <property type="match status" value="1"/>
</dbReference>
<dbReference type="PANTHER" id="PTHR43031">
    <property type="entry name" value="FAD-DEPENDENT OXIDOREDUCTASE"/>
    <property type="match status" value="1"/>
</dbReference>
<comment type="caution">
    <text evidence="3">The sequence shown here is derived from an EMBL/GenBank/DDBJ whole genome shotgun (WGS) entry which is preliminary data.</text>
</comment>
<dbReference type="Proteomes" id="UP000310458">
    <property type="component" value="Unassembled WGS sequence"/>
</dbReference>
<dbReference type="OrthoDB" id="9800872at2"/>
<keyword evidence="1" id="KW-0812">Transmembrane</keyword>
<keyword evidence="1" id="KW-0472">Membrane</keyword>
<sequence>MSMTITQYTAEDLRALGNGIEQLTLLDVRTSAEFEAAYIAGSHNLPLDQLQKDPSAVAALLPEDVILVCQSGARAGQAAQALAEAGAPHISVLNGGIIAYQKCGGNVLGGQQRWAMERQVRMVAGTLVLGGLVAARFVHPKMAYLSAGVGGGLMFAAASNTCAMASALSRMPWNKAKADPTLEAFFRNGPVAMPTD</sequence>
<feature type="domain" description="Rhodanese" evidence="2">
    <location>
        <begin position="19"/>
        <end position="109"/>
    </location>
</feature>
<dbReference type="InterPro" id="IPR050229">
    <property type="entry name" value="GlpE_sulfurtransferase"/>
</dbReference>
<organism evidence="3 4">
    <name type="scientific">Nesterenkonia salmonea</name>
    <dbReference type="NCBI Taxonomy" id="1804987"/>
    <lineage>
        <taxon>Bacteria</taxon>
        <taxon>Bacillati</taxon>
        <taxon>Actinomycetota</taxon>
        <taxon>Actinomycetes</taxon>
        <taxon>Micrococcales</taxon>
        <taxon>Micrococcaceae</taxon>
        <taxon>Nesterenkonia</taxon>
    </lineage>
</organism>
<gene>
    <name evidence="3" type="ORF">FEF26_14330</name>
</gene>
<dbReference type="SMART" id="SM00450">
    <property type="entry name" value="RHOD"/>
    <property type="match status" value="1"/>
</dbReference>
<dbReference type="CDD" id="cd00158">
    <property type="entry name" value="RHOD"/>
    <property type="match status" value="1"/>
</dbReference>
<evidence type="ECO:0000313" key="4">
    <source>
        <dbReference type="Proteomes" id="UP000310458"/>
    </source>
</evidence>
<evidence type="ECO:0000259" key="2">
    <source>
        <dbReference type="PROSITE" id="PS50206"/>
    </source>
</evidence>
<name>A0A5R9B791_9MICC</name>
<accession>A0A5R9B791</accession>
<dbReference type="Gene3D" id="3.40.250.10">
    <property type="entry name" value="Rhodanese-like domain"/>
    <property type="match status" value="1"/>
</dbReference>
<dbReference type="Pfam" id="PF00581">
    <property type="entry name" value="Rhodanese"/>
    <property type="match status" value="1"/>
</dbReference>
<evidence type="ECO:0000313" key="3">
    <source>
        <dbReference type="EMBL" id="TLP92875.1"/>
    </source>
</evidence>
<feature type="transmembrane region" description="Helical" evidence="1">
    <location>
        <begin position="144"/>
        <end position="168"/>
    </location>
</feature>
<feature type="transmembrane region" description="Helical" evidence="1">
    <location>
        <begin position="120"/>
        <end position="138"/>
    </location>
</feature>
<dbReference type="InterPro" id="IPR001763">
    <property type="entry name" value="Rhodanese-like_dom"/>
</dbReference>
<dbReference type="Gene3D" id="6.10.140.1340">
    <property type="match status" value="1"/>
</dbReference>
<keyword evidence="1" id="KW-1133">Transmembrane helix</keyword>
<dbReference type="EMBL" id="VAVZ01000057">
    <property type="protein sequence ID" value="TLP92875.1"/>
    <property type="molecule type" value="Genomic_DNA"/>
</dbReference>
<keyword evidence="4" id="KW-1185">Reference proteome</keyword>
<dbReference type="PANTHER" id="PTHR43031:SF1">
    <property type="entry name" value="PYRIDINE NUCLEOTIDE-DISULPHIDE OXIDOREDUCTASE"/>
    <property type="match status" value="1"/>
</dbReference>
<evidence type="ECO:0000256" key="1">
    <source>
        <dbReference type="SAM" id="Phobius"/>
    </source>
</evidence>